<feature type="region of interest" description="Disordered" evidence="3">
    <location>
        <begin position="320"/>
        <end position="341"/>
    </location>
</feature>
<dbReference type="EMBL" id="CP029078">
    <property type="protein sequence ID" value="QCN83601.1"/>
    <property type="molecule type" value="Genomic_DNA"/>
</dbReference>
<dbReference type="SUPFAM" id="SSF52821">
    <property type="entry name" value="Rhodanese/Cell cycle control phosphatase"/>
    <property type="match status" value="2"/>
</dbReference>
<dbReference type="Gene3D" id="3.40.250.10">
    <property type="entry name" value="Rhodanese-like domain"/>
    <property type="match status" value="2"/>
</dbReference>
<gene>
    <name evidence="6" type="ORF">DDJ31_00300</name>
    <name evidence="5" type="ORF">ELQ87_38935</name>
</gene>
<evidence type="ECO:0000256" key="3">
    <source>
        <dbReference type="SAM" id="MobiDB-lite"/>
    </source>
</evidence>
<reference evidence="5 7" key="2">
    <citation type="submission" date="2018-12" db="EMBL/GenBank/DDBJ databases">
        <title>Streptomyces griseoviridis F1-27 complete genome.</title>
        <authorList>
            <person name="Mariita R.M."/>
            <person name="Sello J.K."/>
        </authorList>
    </citation>
    <scope>NUCLEOTIDE SEQUENCE [LARGE SCALE GENOMIC DNA]</scope>
    <source>
        <strain evidence="5 7">F1-27</strain>
    </source>
</reference>
<feature type="domain" description="Rhodanese" evidence="4">
    <location>
        <begin position="221"/>
        <end position="325"/>
    </location>
</feature>
<evidence type="ECO:0000256" key="1">
    <source>
        <dbReference type="ARBA" id="ARBA00022679"/>
    </source>
</evidence>
<dbReference type="OrthoDB" id="9770030at2"/>
<dbReference type="AlphaFoldDB" id="A0A3Q9L1G4"/>
<keyword evidence="2" id="KW-0677">Repeat</keyword>
<dbReference type="PROSITE" id="PS50206">
    <property type="entry name" value="RHODANESE_3"/>
    <property type="match status" value="2"/>
</dbReference>
<feature type="compositionally biased region" description="Basic residues" evidence="3">
    <location>
        <begin position="1"/>
        <end position="16"/>
    </location>
</feature>
<dbReference type="InterPro" id="IPR001763">
    <property type="entry name" value="Rhodanese-like_dom"/>
</dbReference>
<dbReference type="EMBL" id="CP034687">
    <property type="protein sequence ID" value="AZS89563.1"/>
    <property type="molecule type" value="Genomic_DNA"/>
</dbReference>
<dbReference type="Proteomes" id="UP000501753">
    <property type="component" value="Chromosome"/>
</dbReference>
<keyword evidence="8" id="KW-1185">Reference proteome</keyword>
<evidence type="ECO:0000313" key="8">
    <source>
        <dbReference type="Proteomes" id="UP000501753"/>
    </source>
</evidence>
<evidence type="ECO:0000313" key="6">
    <source>
        <dbReference type="EMBL" id="QCN83601.1"/>
    </source>
</evidence>
<dbReference type="Pfam" id="PF00581">
    <property type="entry name" value="Rhodanese"/>
    <property type="match status" value="2"/>
</dbReference>
<evidence type="ECO:0000256" key="2">
    <source>
        <dbReference type="ARBA" id="ARBA00022737"/>
    </source>
</evidence>
<feature type="region of interest" description="Disordered" evidence="3">
    <location>
        <begin position="1"/>
        <end position="52"/>
    </location>
</feature>
<dbReference type="Proteomes" id="UP000271291">
    <property type="component" value="Chromosome"/>
</dbReference>
<accession>A0A3Q9L1G4</accession>
<dbReference type="InterPro" id="IPR045078">
    <property type="entry name" value="TST/MPST-like"/>
</dbReference>
<name>A0A3Q9L1G4_STRGD</name>
<dbReference type="SMART" id="SM00450">
    <property type="entry name" value="RHOD"/>
    <property type="match status" value="2"/>
</dbReference>
<feature type="domain" description="Rhodanese" evidence="4">
    <location>
        <begin position="86"/>
        <end position="182"/>
    </location>
</feature>
<evidence type="ECO:0000313" key="7">
    <source>
        <dbReference type="Proteomes" id="UP000271291"/>
    </source>
</evidence>
<proteinExistence type="predicted"/>
<reference evidence="6 8" key="1">
    <citation type="submission" date="2018-04" db="EMBL/GenBank/DDBJ databases">
        <title>Complete genome sequences of Streptomyces griseoviridis K61 and characterization of antagonistic properties of biological control agents.</title>
        <authorList>
            <person name="Mariita R.M."/>
            <person name="Sello J.K."/>
        </authorList>
    </citation>
    <scope>NUCLEOTIDE SEQUENCE [LARGE SCALE GENOMIC DNA]</scope>
    <source>
        <strain evidence="6 8">K61</strain>
    </source>
</reference>
<protein>
    <submittedName>
        <fullName evidence="5">Sulfurtransferase</fullName>
    </submittedName>
</protein>
<dbReference type="PANTHER" id="PTHR11364:SF27">
    <property type="entry name" value="SULFURTRANSFERASE"/>
    <property type="match status" value="1"/>
</dbReference>
<keyword evidence="1 5" id="KW-0808">Transferase</keyword>
<organism evidence="5 7">
    <name type="scientific">Streptomyces griseoviridis</name>
    <dbReference type="NCBI Taxonomy" id="45398"/>
    <lineage>
        <taxon>Bacteria</taxon>
        <taxon>Bacillati</taxon>
        <taxon>Actinomycetota</taxon>
        <taxon>Actinomycetes</taxon>
        <taxon>Kitasatosporales</taxon>
        <taxon>Streptomycetaceae</taxon>
        <taxon>Streptomyces</taxon>
    </lineage>
</organism>
<dbReference type="PANTHER" id="PTHR11364">
    <property type="entry name" value="THIOSULFATE SULFERTANSFERASE"/>
    <property type="match status" value="1"/>
</dbReference>
<dbReference type="GO" id="GO:0004792">
    <property type="term" value="F:thiosulfate-cyanide sulfurtransferase activity"/>
    <property type="evidence" value="ECO:0007669"/>
    <property type="project" value="TreeGrafter"/>
</dbReference>
<feature type="region of interest" description="Disordered" evidence="3">
    <location>
        <begin position="177"/>
        <end position="201"/>
    </location>
</feature>
<evidence type="ECO:0000259" key="4">
    <source>
        <dbReference type="PROSITE" id="PS50206"/>
    </source>
</evidence>
<dbReference type="KEGG" id="sgd:ELQ87_38935"/>
<evidence type="ECO:0000313" key="5">
    <source>
        <dbReference type="EMBL" id="AZS89563.1"/>
    </source>
</evidence>
<sequence>MLHRRRRPRHRRRTRRRVQEEVPHLQRPQGQPAGGVRPAHSRSIGVTGAGSPHLVDARTACARRARTVFVEVAPWRVMAQGPDPIRGSVPGAIRTSVRSDFAGRPTATSGHLPLPERTAVRAALRAHGVGPGDDLVLYTRRVEELSSAARAWFVLTWAGFRSVAVLDGGLPAWVREDGPTTLATPAPPGHPAPPLSYDDEGAGGRRVLARADVPEIAALGTLLDSRPAAAYNGTPDDPRSGHVPHAVHAHSAELMTPDGLLRPPVELRKWFLARRAVGGHEVGAYCGGGVSSALLVLAGALIGQQVGLYVDSWSAWSRDPSLPVERGTAPTRSAAVDTDCA</sequence>
<dbReference type="InterPro" id="IPR036873">
    <property type="entry name" value="Rhodanese-like_dom_sf"/>
</dbReference>
<feature type="compositionally biased region" description="Pro residues" evidence="3">
    <location>
        <begin position="185"/>
        <end position="194"/>
    </location>
</feature>